<evidence type="ECO:0000313" key="2">
    <source>
        <dbReference type="Proteomes" id="UP000654075"/>
    </source>
</evidence>
<evidence type="ECO:0000313" key="1">
    <source>
        <dbReference type="EMBL" id="CAE8619518.1"/>
    </source>
</evidence>
<organism evidence="1 2">
    <name type="scientific">Polarella glacialis</name>
    <name type="common">Dinoflagellate</name>
    <dbReference type="NCBI Taxonomy" id="89957"/>
    <lineage>
        <taxon>Eukaryota</taxon>
        <taxon>Sar</taxon>
        <taxon>Alveolata</taxon>
        <taxon>Dinophyceae</taxon>
        <taxon>Suessiales</taxon>
        <taxon>Suessiaceae</taxon>
        <taxon>Polarella</taxon>
    </lineage>
</organism>
<reference evidence="1" key="1">
    <citation type="submission" date="2021-02" db="EMBL/GenBank/DDBJ databases">
        <authorList>
            <person name="Dougan E. K."/>
            <person name="Rhodes N."/>
            <person name="Thang M."/>
            <person name="Chan C."/>
        </authorList>
    </citation>
    <scope>NUCLEOTIDE SEQUENCE</scope>
</reference>
<dbReference type="EMBL" id="CAJNNV010027146">
    <property type="protein sequence ID" value="CAE8619518.1"/>
    <property type="molecule type" value="Genomic_DNA"/>
</dbReference>
<keyword evidence="2" id="KW-1185">Reference proteome</keyword>
<dbReference type="AlphaFoldDB" id="A0A813G4C2"/>
<gene>
    <name evidence="1" type="ORF">PGLA1383_LOCUS37106</name>
</gene>
<protein>
    <submittedName>
        <fullName evidence="1">Uncharacterized protein</fullName>
    </submittedName>
</protein>
<comment type="caution">
    <text evidence="1">The sequence shown here is derived from an EMBL/GenBank/DDBJ whole genome shotgun (WGS) entry which is preliminary data.</text>
</comment>
<name>A0A813G4C2_POLGL</name>
<sequence>MSSYRNSSAFVWVQAEFRNRDLLSFPCVSKLLNAGQCWDVIWCCCNCCNCCCRCCSCCCNFRRWHSRQSVVSFLRKSTLDTFCMHVLMHNGPMHGGFAFDALRC</sequence>
<proteinExistence type="predicted"/>
<dbReference type="Proteomes" id="UP000654075">
    <property type="component" value="Unassembled WGS sequence"/>
</dbReference>
<accession>A0A813G4C2</accession>